<name>A0A6G4TRM6_9ACTN</name>
<proteinExistence type="predicted"/>
<gene>
    <name evidence="1" type="ORF">G5C51_00760</name>
</gene>
<evidence type="ECO:0008006" key="3">
    <source>
        <dbReference type="Google" id="ProtNLM"/>
    </source>
</evidence>
<evidence type="ECO:0000313" key="2">
    <source>
        <dbReference type="Proteomes" id="UP000481583"/>
    </source>
</evidence>
<dbReference type="Proteomes" id="UP000481583">
    <property type="component" value="Unassembled WGS sequence"/>
</dbReference>
<keyword evidence="2" id="KW-1185">Reference proteome</keyword>
<dbReference type="PROSITE" id="PS51257">
    <property type="entry name" value="PROKAR_LIPOPROTEIN"/>
    <property type="match status" value="1"/>
</dbReference>
<dbReference type="Pfam" id="PF20138">
    <property type="entry name" value="DUF6528"/>
    <property type="match status" value="1"/>
</dbReference>
<dbReference type="RefSeq" id="WP_165229717.1">
    <property type="nucleotide sequence ID" value="NZ_JAAKZV010000001.1"/>
</dbReference>
<protein>
    <recommendedName>
        <fullName evidence="3">Lipoprotein</fullName>
    </recommendedName>
</protein>
<dbReference type="AlphaFoldDB" id="A0A6G4TRM6"/>
<evidence type="ECO:0000313" key="1">
    <source>
        <dbReference type="EMBL" id="NGN62442.1"/>
    </source>
</evidence>
<dbReference type="EMBL" id="JAAKZV010000001">
    <property type="protein sequence ID" value="NGN62442.1"/>
    <property type="molecule type" value="Genomic_DNA"/>
</dbReference>
<reference evidence="1 2" key="1">
    <citation type="submission" date="2020-02" db="EMBL/GenBank/DDBJ databases">
        <title>Whole-genome analyses of novel actinobacteria.</title>
        <authorList>
            <person name="Sahin N."/>
        </authorList>
    </citation>
    <scope>NUCLEOTIDE SEQUENCE [LARGE SCALE GENOMIC DNA]</scope>
    <source>
        <strain evidence="1 2">A7024</strain>
    </source>
</reference>
<dbReference type="InterPro" id="IPR011044">
    <property type="entry name" value="Quino_amine_DH_bsu"/>
</dbReference>
<dbReference type="InterPro" id="IPR045383">
    <property type="entry name" value="DUF6528"/>
</dbReference>
<dbReference type="SUPFAM" id="SSF50969">
    <property type="entry name" value="YVTN repeat-like/Quinoprotein amine dehydrogenase"/>
    <property type="match status" value="1"/>
</dbReference>
<sequence length="371" mass="39926">MRRRIWAGVAGGTVAALLASGCGQDGTTGGGAADRDGDSKVGARAAGGDAAAAAALPAPVAVTSSKVFVLKPGKARWDIGRDPGAVQWSFDPRKDAGWGDLDPGRTWNGANEAKFYTFGGKTYLATVSGRGLAAVVEYSRGKKRFWGTNVLTRPRKPNAYNPHSIELLPTGEVAVASSGSAKKGGVAYANRNVCLFPRGSKKAWSCQKLYDAHGVHWDPARKRLWAIGQLSPRRPHEPRLVAYRIDRAIPGKPKLVEDTALRIKAPYGALHDLMPVPGTDRVWVASGTPVYQVGLGTQKWSKVPGVSKKGTKAVSTHPGSGRVLSNVTYGDRTQRSHTARFHGPYETRTLRYNGKAYPFYKARWATPRQLD</sequence>
<organism evidence="1 2">
    <name type="scientific">Streptomyces coryli</name>
    <dbReference type="NCBI Taxonomy" id="1128680"/>
    <lineage>
        <taxon>Bacteria</taxon>
        <taxon>Bacillati</taxon>
        <taxon>Actinomycetota</taxon>
        <taxon>Actinomycetes</taxon>
        <taxon>Kitasatosporales</taxon>
        <taxon>Streptomycetaceae</taxon>
        <taxon>Streptomyces</taxon>
    </lineage>
</organism>
<comment type="caution">
    <text evidence="1">The sequence shown here is derived from an EMBL/GenBank/DDBJ whole genome shotgun (WGS) entry which is preliminary data.</text>
</comment>
<accession>A0A6G4TRM6</accession>